<dbReference type="Pfam" id="PF07853">
    <property type="entry name" value="DUF1648"/>
    <property type="match status" value="1"/>
</dbReference>
<feature type="domain" description="DUF1648" evidence="2">
    <location>
        <begin position="12"/>
        <end position="60"/>
    </location>
</feature>
<keyword evidence="1" id="KW-0472">Membrane</keyword>
<dbReference type="AlphaFoldDB" id="A0A848D2N4"/>
<evidence type="ECO:0000259" key="2">
    <source>
        <dbReference type="Pfam" id="PF07853"/>
    </source>
</evidence>
<evidence type="ECO:0000256" key="1">
    <source>
        <dbReference type="SAM" id="Phobius"/>
    </source>
</evidence>
<dbReference type="EMBL" id="JABAGO010000044">
    <property type="protein sequence ID" value="NMF00338.1"/>
    <property type="molecule type" value="Genomic_DNA"/>
</dbReference>
<accession>A0A848D2N4</accession>
<dbReference type="InterPro" id="IPR012867">
    <property type="entry name" value="DUF1648"/>
</dbReference>
<feature type="transmembrane region" description="Helical" evidence="1">
    <location>
        <begin position="12"/>
        <end position="28"/>
    </location>
</feature>
<reference evidence="3 4" key="1">
    <citation type="submission" date="2020-04" db="EMBL/GenBank/DDBJ databases">
        <authorList>
            <person name="Hitch T.C.A."/>
            <person name="Wylensek D."/>
            <person name="Clavel T."/>
        </authorList>
    </citation>
    <scope>NUCLEOTIDE SEQUENCE [LARGE SCALE GENOMIC DNA]</scope>
    <source>
        <strain evidence="3 4">WB01_D5_05</strain>
    </source>
</reference>
<sequence>MYFIFKQKTIHILILLSFVASLIAYPFSSTEVPLHFDGWNRIDIWVNKNIGLFVFPVFMLIVLYIRQFFMEATYAIYLFIMLHIFILYMAIS</sequence>
<keyword evidence="1" id="KW-1133">Transmembrane helix</keyword>
<keyword evidence="1" id="KW-0812">Transmembrane</keyword>
<name>A0A848D2N4_ANEAE</name>
<dbReference type="RefSeq" id="WP_168976116.1">
    <property type="nucleotide sequence ID" value="NZ_CAMJCG010000075.1"/>
</dbReference>
<organism evidence="3 4">
    <name type="scientific">Aneurinibacillus aneurinilyticus</name>
    <name type="common">Bacillus aneurinolyticus</name>
    <dbReference type="NCBI Taxonomy" id="1391"/>
    <lineage>
        <taxon>Bacteria</taxon>
        <taxon>Bacillati</taxon>
        <taxon>Bacillota</taxon>
        <taxon>Bacilli</taxon>
        <taxon>Bacillales</taxon>
        <taxon>Paenibacillaceae</taxon>
        <taxon>Aneurinibacillus group</taxon>
        <taxon>Aneurinibacillus</taxon>
    </lineage>
</organism>
<evidence type="ECO:0000313" key="4">
    <source>
        <dbReference type="Proteomes" id="UP000561326"/>
    </source>
</evidence>
<feature type="transmembrane region" description="Helical" evidence="1">
    <location>
        <begin position="72"/>
        <end position="91"/>
    </location>
</feature>
<gene>
    <name evidence="3" type="ORF">HF838_19095</name>
</gene>
<feature type="transmembrane region" description="Helical" evidence="1">
    <location>
        <begin position="48"/>
        <end position="65"/>
    </location>
</feature>
<protein>
    <submittedName>
        <fullName evidence="3">DUF1648 domain-containing protein</fullName>
    </submittedName>
</protein>
<comment type="caution">
    <text evidence="3">The sequence shown here is derived from an EMBL/GenBank/DDBJ whole genome shotgun (WGS) entry which is preliminary data.</text>
</comment>
<proteinExistence type="predicted"/>
<evidence type="ECO:0000313" key="3">
    <source>
        <dbReference type="EMBL" id="NMF00338.1"/>
    </source>
</evidence>
<dbReference type="Proteomes" id="UP000561326">
    <property type="component" value="Unassembled WGS sequence"/>
</dbReference>